<name>A0AAD5E5L0_UMBRA</name>
<accession>A0AAD5E5L0</accession>
<keyword evidence="4" id="KW-0234">DNA repair</keyword>
<protein>
    <recommendedName>
        <fullName evidence="11">RING-type E3 ubiquitin transferase BRCA1</fullName>
    </recommendedName>
</protein>
<dbReference type="GO" id="GO:0000724">
    <property type="term" value="P:double-strand break repair via homologous recombination"/>
    <property type="evidence" value="ECO:0007669"/>
    <property type="project" value="TreeGrafter"/>
</dbReference>
<dbReference type="Pfam" id="PF00533">
    <property type="entry name" value="BRCT"/>
    <property type="match status" value="1"/>
</dbReference>
<dbReference type="InterPro" id="IPR031099">
    <property type="entry name" value="BRCA1-associated"/>
</dbReference>
<keyword evidence="10" id="KW-1185">Reference proteome</keyword>
<evidence type="ECO:0000256" key="3">
    <source>
        <dbReference type="ARBA" id="ARBA00022763"/>
    </source>
</evidence>
<sequence>MSRIANAFERMQSSLACPICHKTLTNTRIVSECGHFSCQDCVLYEIGEKGRCPQCQLPAIVKNLQPYHTLDILSVCLQKLRSSTYDSYMKVASCSFEDDESLPFLEAYRKRRRTTPAGQYVLGSYSYEEIEYAEVATQAQKIEAGINNEVQASQEDQEVVSKPEQPASTVRNESLLDRKNQLGKVVKLDHTGLVVKDEEEVNAALLKIGGTDIIIEVYKDTEWIDDEVTHVITSMDDQHLCKRTQKYLNAIVKGKWVLGHQWLVKSMIAGQWLDEREYEVSGDLTTGNSLAPRKGRQMKASNLELFHGLRIYFHGEFQSFPSRNDLMILVRSAGARILQRRPKDVEGGQLGNGKLDIDRPLVVMQEIPTKWKKSQSWLMQYQVVSTSWILNAISRLSLEQPIP</sequence>
<reference evidence="9" key="1">
    <citation type="submission" date="2021-06" db="EMBL/GenBank/DDBJ databases">
        <authorList>
            <consortium name="DOE Joint Genome Institute"/>
            <person name="Mondo S.J."/>
            <person name="Amses K.R."/>
            <person name="Simmons D.R."/>
            <person name="Longcore J.E."/>
            <person name="Seto K."/>
            <person name="Alves G.H."/>
            <person name="Bonds A.E."/>
            <person name="Quandt C.A."/>
            <person name="Davis W.J."/>
            <person name="Chang Y."/>
            <person name="Letcher P.M."/>
            <person name="Powell M.J."/>
            <person name="Kuo A."/>
            <person name="Labutti K."/>
            <person name="Pangilinan J."/>
            <person name="Andreopoulos W."/>
            <person name="Tritt A."/>
            <person name="Riley R."/>
            <person name="Hundley H."/>
            <person name="Johnson J."/>
            <person name="Lipzen A."/>
            <person name="Barry K."/>
            <person name="Berbee M.L."/>
            <person name="Buchler N.E."/>
            <person name="Grigoriev I.V."/>
            <person name="Spatafora J.W."/>
            <person name="Stajich J.E."/>
            <person name="James T.Y."/>
        </authorList>
    </citation>
    <scope>NUCLEOTIDE SEQUENCE</scope>
    <source>
        <strain evidence="9">AG</strain>
    </source>
</reference>
<dbReference type="GO" id="GO:0004842">
    <property type="term" value="F:ubiquitin-protein transferase activity"/>
    <property type="evidence" value="ECO:0007669"/>
    <property type="project" value="TreeGrafter"/>
</dbReference>
<evidence type="ECO:0000256" key="4">
    <source>
        <dbReference type="ARBA" id="ARBA00023204"/>
    </source>
</evidence>
<reference evidence="9" key="2">
    <citation type="journal article" date="2022" name="Proc. Natl. Acad. Sci. U.S.A.">
        <title>Diploid-dominant life cycles characterize the early evolution of Fungi.</title>
        <authorList>
            <person name="Amses K.R."/>
            <person name="Simmons D.R."/>
            <person name="Longcore J.E."/>
            <person name="Mondo S.J."/>
            <person name="Seto K."/>
            <person name="Jeronimo G.H."/>
            <person name="Bonds A.E."/>
            <person name="Quandt C.A."/>
            <person name="Davis W.J."/>
            <person name="Chang Y."/>
            <person name="Federici B.A."/>
            <person name="Kuo A."/>
            <person name="LaButti K."/>
            <person name="Pangilinan J."/>
            <person name="Andreopoulos W."/>
            <person name="Tritt A."/>
            <person name="Riley R."/>
            <person name="Hundley H."/>
            <person name="Johnson J."/>
            <person name="Lipzen A."/>
            <person name="Barry K."/>
            <person name="Lang B.F."/>
            <person name="Cuomo C.A."/>
            <person name="Buchler N.E."/>
            <person name="Grigoriev I.V."/>
            <person name="Spatafora J.W."/>
            <person name="Stajich J.E."/>
            <person name="James T.Y."/>
        </authorList>
    </citation>
    <scope>NUCLEOTIDE SEQUENCE</scope>
    <source>
        <strain evidence="9">AG</strain>
    </source>
</reference>
<dbReference type="SUPFAM" id="SSF57850">
    <property type="entry name" value="RING/U-box"/>
    <property type="match status" value="1"/>
</dbReference>
<evidence type="ECO:0000259" key="8">
    <source>
        <dbReference type="PROSITE" id="PS50172"/>
    </source>
</evidence>
<dbReference type="Gene3D" id="3.30.40.10">
    <property type="entry name" value="Zinc/RING finger domain, C3HC4 (zinc finger)"/>
    <property type="match status" value="1"/>
</dbReference>
<dbReference type="Proteomes" id="UP001206595">
    <property type="component" value="Unassembled WGS sequence"/>
</dbReference>
<feature type="domain" description="BRCT" evidence="8">
    <location>
        <begin position="301"/>
        <end position="395"/>
    </location>
</feature>
<keyword evidence="6" id="KW-0863">Zinc-finger</keyword>
<evidence type="ECO:0000259" key="7">
    <source>
        <dbReference type="PROSITE" id="PS50089"/>
    </source>
</evidence>
<evidence type="ECO:0000313" key="9">
    <source>
        <dbReference type="EMBL" id="KAI8577282.1"/>
    </source>
</evidence>
<feature type="domain" description="BRCT" evidence="8">
    <location>
        <begin position="205"/>
        <end position="280"/>
    </location>
</feature>
<evidence type="ECO:0000256" key="2">
    <source>
        <dbReference type="ARBA" id="ARBA00022737"/>
    </source>
</evidence>
<organism evidence="9 10">
    <name type="scientific">Umbelopsis ramanniana AG</name>
    <dbReference type="NCBI Taxonomy" id="1314678"/>
    <lineage>
        <taxon>Eukaryota</taxon>
        <taxon>Fungi</taxon>
        <taxon>Fungi incertae sedis</taxon>
        <taxon>Mucoromycota</taxon>
        <taxon>Mucoromycotina</taxon>
        <taxon>Umbelopsidomycetes</taxon>
        <taxon>Umbelopsidales</taxon>
        <taxon>Umbelopsidaceae</taxon>
        <taxon>Umbelopsis</taxon>
    </lineage>
</organism>
<dbReference type="SMART" id="SM00184">
    <property type="entry name" value="RING"/>
    <property type="match status" value="1"/>
</dbReference>
<evidence type="ECO:0000313" key="10">
    <source>
        <dbReference type="Proteomes" id="UP001206595"/>
    </source>
</evidence>
<keyword evidence="6" id="KW-0479">Metal-binding</keyword>
<dbReference type="AlphaFoldDB" id="A0AAD5E5L0"/>
<dbReference type="GO" id="GO:0045944">
    <property type="term" value="P:positive regulation of transcription by RNA polymerase II"/>
    <property type="evidence" value="ECO:0007669"/>
    <property type="project" value="TreeGrafter"/>
</dbReference>
<keyword evidence="5" id="KW-0539">Nucleus</keyword>
<keyword evidence="2" id="KW-0677">Repeat</keyword>
<dbReference type="GO" id="GO:0008270">
    <property type="term" value="F:zinc ion binding"/>
    <property type="evidence" value="ECO:0007669"/>
    <property type="project" value="UniProtKB-KW"/>
</dbReference>
<gene>
    <name evidence="9" type="ORF">K450DRAFT_252437</name>
</gene>
<dbReference type="Pfam" id="PF13923">
    <property type="entry name" value="zf-C3HC4_2"/>
    <property type="match status" value="1"/>
</dbReference>
<dbReference type="GO" id="GO:0005634">
    <property type="term" value="C:nucleus"/>
    <property type="evidence" value="ECO:0007669"/>
    <property type="project" value="UniProtKB-SubCell"/>
</dbReference>
<dbReference type="PROSITE" id="PS50089">
    <property type="entry name" value="ZF_RING_2"/>
    <property type="match status" value="1"/>
</dbReference>
<dbReference type="SMART" id="SM00292">
    <property type="entry name" value="BRCT"/>
    <property type="match status" value="2"/>
</dbReference>
<evidence type="ECO:0008006" key="11">
    <source>
        <dbReference type="Google" id="ProtNLM"/>
    </source>
</evidence>
<dbReference type="InterPro" id="IPR001357">
    <property type="entry name" value="BRCT_dom"/>
</dbReference>
<feature type="domain" description="RING-type" evidence="7">
    <location>
        <begin position="17"/>
        <end position="56"/>
    </location>
</feature>
<keyword evidence="6" id="KW-0862">Zinc</keyword>
<proteinExistence type="predicted"/>
<dbReference type="PANTHER" id="PTHR13763:SF0">
    <property type="entry name" value="BREAST CANCER TYPE 1 SUSCEPTIBILITY PROTEIN"/>
    <property type="match status" value="1"/>
</dbReference>
<comment type="caution">
    <text evidence="9">The sequence shown here is derived from an EMBL/GenBank/DDBJ whole genome shotgun (WGS) entry which is preliminary data.</text>
</comment>
<dbReference type="RefSeq" id="XP_051442286.1">
    <property type="nucleotide sequence ID" value="XM_051590883.1"/>
</dbReference>
<dbReference type="InterPro" id="IPR001841">
    <property type="entry name" value="Znf_RING"/>
</dbReference>
<dbReference type="InterPro" id="IPR036420">
    <property type="entry name" value="BRCT_dom_sf"/>
</dbReference>
<evidence type="ECO:0000256" key="1">
    <source>
        <dbReference type="ARBA" id="ARBA00004123"/>
    </source>
</evidence>
<dbReference type="PROSITE" id="PS50172">
    <property type="entry name" value="BRCT"/>
    <property type="match status" value="2"/>
</dbReference>
<dbReference type="GeneID" id="75916226"/>
<dbReference type="Gene3D" id="3.40.50.10190">
    <property type="entry name" value="BRCT domain"/>
    <property type="match status" value="2"/>
</dbReference>
<dbReference type="PANTHER" id="PTHR13763">
    <property type="entry name" value="BREAST CANCER TYPE 1 SUSCEPTIBILITY PROTEIN BRCA1"/>
    <property type="match status" value="1"/>
</dbReference>
<dbReference type="SUPFAM" id="SSF52113">
    <property type="entry name" value="BRCT domain"/>
    <property type="match status" value="2"/>
</dbReference>
<dbReference type="InterPro" id="IPR013083">
    <property type="entry name" value="Znf_RING/FYVE/PHD"/>
</dbReference>
<dbReference type="EMBL" id="MU620942">
    <property type="protein sequence ID" value="KAI8577282.1"/>
    <property type="molecule type" value="Genomic_DNA"/>
</dbReference>
<evidence type="ECO:0000256" key="5">
    <source>
        <dbReference type="ARBA" id="ARBA00023242"/>
    </source>
</evidence>
<evidence type="ECO:0000256" key="6">
    <source>
        <dbReference type="PROSITE-ProRule" id="PRU00175"/>
    </source>
</evidence>
<keyword evidence="3" id="KW-0227">DNA damage</keyword>
<comment type="subcellular location">
    <subcellularLocation>
        <location evidence="1">Nucleus</location>
    </subcellularLocation>
</comment>